<dbReference type="Proteomes" id="UP000184241">
    <property type="component" value="Unassembled WGS sequence"/>
</dbReference>
<reference evidence="1 2" key="1">
    <citation type="submission" date="2016-11" db="EMBL/GenBank/DDBJ databases">
        <authorList>
            <person name="Jaros S."/>
            <person name="Januszkiewicz K."/>
            <person name="Wedrychowicz H."/>
        </authorList>
    </citation>
    <scope>NUCLEOTIDE SEQUENCE [LARGE SCALE GENOMIC DNA]</scope>
    <source>
        <strain evidence="1 2">DSM 6191</strain>
    </source>
</reference>
<dbReference type="EMBL" id="FQXU01000009">
    <property type="protein sequence ID" value="SHI25323.1"/>
    <property type="molecule type" value="Genomic_DNA"/>
</dbReference>
<sequence>MKLLISMIIAFNLITNTSTLTEPNTTKFSNLIDVYILAYDTMLTGINEPILDYIILDMESIYFKDITYEDRQKAIQYFQKYNKPVLNASLFKLQQIGLADKLSNLKLKGTLLMMTNIEASENNAMIIEGYRYHSPTGAARFRVTLKVKDDKWKVDKVDLVSVS</sequence>
<organism evidence="1 2">
    <name type="scientific">Clostridium intestinale DSM 6191</name>
    <dbReference type="NCBI Taxonomy" id="1121320"/>
    <lineage>
        <taxon>Bacteria</taxon>
        <taxon>Bacillati</taxon>
        <taxon>Bacillota</taxon>
        <taxon>Clostridia</taxon>
        <taxon>Eubacteriales</taxon>
        <taxon>Clostridiaceae</taxon>
        <taxon>Clostridium</taxon>
    </lineage>
</organism>
<evidence type="ECO:0000313" key="1">
    <source>
        <dbReference type="EMBL" id="SHI25323.1"/>
    </source>
</evidence>
<evidence type="ECO:0000313" key="2">
    <source>
        <dbReference type="Proteomes" id="UP000184241"/>
    </source>
</evidence>
<gene>
    <name evidence="1" type="ORF">SAMN02745941_03148</name>
</gene>
<accession>A0A1M5ZN38</accession>
<dbReference type="RefSeq" id="WP_139259353.1">
    <property type="nucleotide sequence ID" value="NZ_FQXU01000009.1"/>
</dbReference>
<protein>
    <submittedName>
        <fullName evidence="1">Uncharacterized protein</fullName>
    </submittedName>
</protein>
<dbReference type="AlphaFoldDB" id="A0A1M5ZN38"/>
<proteinExistence type="predicted"/>
<name>A0A1M5ZN38_9CLOT</name>